<dbReference type="STRING" id="1189621.A3SI_10234"/>
<organism evidence="2 3">
    <name type="scientific">Nitritalea halalkaliphila LW7</name>
    <dbReference type="NCBI Taxonomy" id="1189621"/>
    <lineage>
        <taxon>Bacteria</taxon>
        <taxon>Pseudomonadati</taxon>
        <taxon>Bacteroidota</taxon>
        <taxon>Cytophagia</taxon>
        <taxon>Cytophagales</taxon>
        <taxon>Cyclobacteriaceae</taxon>
        <taxon>Nitritalea</taxon>
    </lineage>
</organism>
<dbReference type="SUPFAM" id="SSF51735">
    <property type="entry name" value="NAD(P)-binding Rossmann-fold domains"/>
    <property type="match status" value="1"/>
</dbReference>
<protein>
    <submittedName>
        <fullName evidence="2">Nad-dependent epimerase/dehydratase</fullName>
    </submittedName>
</protein>
<evidence type="ECO:0000313" key="2">
    <source>
        <dbReference type="EMBL" id="EIM76399.1"/>
    </source>
</evidence>
<comment type="caution">
    <text evidence="2">The sequence shown here is derived from an EMBL/GenBank/DDBJ whole genome shotgun (WGS) entry which is preliminary data.</text>
</comment>
<accession>I5C3J7</accession>
<reference evidence="2 3" key="1">
    <citation type="submission" date="2012-05" db="EMBL/GenBank/DDBJ databases">
        <title>Genome sequence of Nitritalea halalkaliphila LW7.</title>
        <authorList>
            <person name="Jangir P.K."/>
            <person name="Singh A."/>
            <person name="Shivaji S."/>
            <person name="Sharma R."/>
        </authorList>
    </citation>
    <scope>NUCLEOTIDE SEQUENCE [LARGE SCALE GENOMIC DNA]</scope>
    <source>
        <strain evidence="2 3">LW7</strain>
    </source>
</reference>
<dbReference type="PANTHER" id="PTHR43574">
    <property type="entry name" value="EPIMERASE-RELATED"/>
    <property type="match status" value="1"/>
</dbReference>
<evidence type="ECO:0000256" key="1">
    <source>
        <dbReference type="ARBA" id="ARBA00023027"/>
    </source>
</evidence>
<keyword evidence="1" id="KW-0520">NAD</keyword>
<name>I5C3J7_9BACT</name>
<dbReference type="AlphaFoldDB" id="I5C3J7"/>
<dbReference type="Gene3D" id="3.40.50.720">
    <property type="entry name" value="NAD(P)-binding Rossmann-like Domain"/>
    <property type="match status" value="1"/>
</dbReference>
<proteinExistence type="predicted"/>
<sequence length="122" mass="13495">MKRDFTYIDDIVTGIVKVCDHPPAGSKTWSGDAPDPGSSYAPYKVYNIGNNNPVQLMDYIGALEKALGKVAEKEMLPLQQGDVPATYADVSDLERDTGYKPSTSVEEGVAKFVDWYTKHYRS</sequence>
<keyword evidence="3" id="KW-1185">Reference proteome</keyword>
<gene>
    <name evidence="2" type="ORF">A3SI_10234</name>
</gene>
<dbReference type="InterPro" id="IPR036291">
    <property type="entry name" value="NAD(P)-bd_dom_sf"/>
</dbReference>
<evidence type="ECO:0000313" key="3">
    <source>
        <dbReference type="Proteomes" id="UP000005551"/>
    </source>
</evidence>
<dbReference type="PRINTS" id="PR01713">
    <property type="entry name" value="NUCEPIMERASE"/>
</dbReference>
<dbReference type="Proteomes" id="UP000005551">
    <property type="component" value="Unassembled WGS sequence"/>
</dbReference>
<dbReference type="EMBL" id="AJYA01000021">
    <property type="protein sequence ID" value="EIM76399.1"/>
    <property type="molecule type" value="Genomic_DNA"/>
</dbReference>